<comment type="caution">
    <text evidence="1">The sequence shown here is derived from an EMBL/GenBank/DDBJ whole genome shotgun (WGS) entry which is preliminary data.</text>
</comment>
<name>A0AAN9SC92_PSOTE</name>
<reference evidence="1 2" key="1">
    <citation type="submission" date="2024-01" db="EMBL/GenBank/DDBJ databases">
        <title>The genomes of 5 underutilized Papilionoideae crops provide insights into root nodulation and disease resistanc.</title>
        <authorList>
            <person name="Jiang F."/>
        </authorList>
    </citation>
    <scope>NUCLEOTIDE SEQUENCE [LARGE SCALE GENOMIC DNA]</scope>
    <source>
        <strain evidence="1">DUOXIRENSHENG_FW03</strain>
        <tissue evidence="1">Leaves</tissue>
    </source>
</reference>
<gene>
    <name evidence="1" type="ORF">VNO78_21391</name>
</gene>
<protein>
    <submittedName>
        <fullName evidence="1">Uncharacterized protein</fullName>
    </submittedName>
</protein>
<dbReference type="Proteomes" id="UP001386955">
    <property type="component" value="Unassembled WGS sequence"/>
</dbReference>
<evidence type="ECO:0000313" key="2">
    <source>
        <dbReference type="Proteomes" id="UP001386955"/>
    </source>
</evidence>
<evidence type="ECO:0000313" key="1">
    <source>
        <dbReference type="EMBL" id="KAK7392941.1"/>
    </source>
</evidence>
<dbReference type="AlphaFoldDB" id="A0AAN9SC92"/>
<accession>A0AAN9SC92</accession>
<proteinExistence type="predicted"/>
<sequence>MPRTQVLILDASRTESTKVKVSDLVNVELGVSICLHVIGIVGCGWPVKVDSCKRDGLFRIGPCVAYLFKTLNWVDRSTSGVYWSACTFWQRCALGLNWLGRASNDVTLKKLECLKQTYA</sequence>
<organism evidence="1 2">
    <name type="scientific">Psophocarpus tetragonolobus</name>
    <name type="common">Winged bean</name>
    <name type="synonym">Dolichos tetragonolobus</name>
    <dbReference type="NCBI Taxonomy" id="3891"/>
    <lineage>
        <taxon>Eukaryota</taxon>
        <taxon>Viridiplantae</taxon>
        <taxon>Streptophyta</taxon>
        <taxon>Embryophyta</taxon>
        <taxon>Tracheophyta</taxon>
        <taxon>Spermatophyta</taxon>
        <taxon>Magnoliopsida</taxon>
        <taxon>eudicotyledons</taxon>
        <taxon>Gunneridae</taxon>
        <taxon>Pentapetalae</taxon>
        <taxon>rosids</taxon>
        <taxon>fabids</taxon>
        <taxon>Fabales</taxon>
        <taxon>Fabaceae</taxon>
        <taxon>Papilionoideae</taxon>
        <taxon>50 kb inversion clade</taxon>
        <taxon>NPAAA clade</taxon>
        <taxon>indigoferoid/millettioid clade</taxon>
        <taxon>Phaseoleae</taxon>
        <taxon>Psophocarpus</taxon>
    </lineage>
</organism>
<keyword evidence="2" id="KW-1185">Reference proteome</keyword>
<dbReference type="EMBL" id="JAYMYS010000005">
    <property type="protein sequence ID" value="KAK7392941.1"/>
    <property type="molecule type" value="Genomic_DNA"/>
</dbReference>